<keyword evidence="2" id="KW-0479">Metal-binding</keyword>
<keyword evidence="3" id="KW-0460">Magnesium</keyword>
<dbReference type="PANTHER" id="PTHR43281">
    <property type="entry name" value="FARNESYL DIPHOSPHATE SYNTHASE"/>
    <property type="match status" value="1"/>
</dbReference>
<dbReference type="InterPro" id="IPR008949">
    <property type="entry name" value="Isoprenoid_synthase_dom_sf"/>
</dbReference>
<evidence type="ECO:0000313" key="4">
    <source>
        <dbReference type="EMBL" id="KAF3947593.1"/>
    </source>
</evidence>
<proteinExistence type="predicted"/>
<dbReference type="PANTHER" id="PTHR43281:SF24">
    <property type="entry name" value="OS07G0580900 PROTEIN"/>
    <property type="match status" value="1"/>
</dbReference>
<evidence type="ECO:0000313" key="5">
    <source>
        <dbReference type="Proteomes" id="UP000737018"/>
    </source>
</evidence>
<organism evidence="4 5">
    <name type="scientific">Castanea mollissima</name>
    <name type="common">Chinese chestnut</name>
    <dbReference type="NCBI Taxonomy" id="60419"/>
    <lineage>
        <taxon>Eukaryota</taxon>
        <taxon>Viridiplantae</taxon>
        <taxon>Streptophyta</taxon>
        <taxon>Embryophyta</taxon>
        <taxon>Tracheophyta</taxon>
        <taxon>Spermatophyta</taxon>
        <taxon>Magnoliopsida</taxon>
        <taxon>eudicotyledons</taxon>
        <taxon>Gunneridae</taxon>
        <taxon>Pentapetalae</taxon>
        <taxon>rosids</taxon>
        <taxon>fabids</taxon>
        <taxon>Fagales</taxon>
        <taxon>Fagaceae</taxon>
        <taxon>Castanea</taxon>
    </lineage>
</organism>
<accession>A0A8J4V406</accession>
<gene>
    <name evidence="4" type="ORF">CMV_026294</name>
</gene>
<evidence type="ECO:0000256" key="3">
    <source>
        <dbReference type="ARBA" id="ARBA00022842"/>
    </source>
</evidence>
<dbReference type="AlphaFoldDB" id="A0A8J4V406"/>
<protein>
    <submittedName>
        <fullName evidence="4">Uncharacterized protein</fullName>
    </submittedName>
</protein>
<feature type="non-terminal residue" evidence="4">
    <location>
        <position position="1"/>
    </location>
</feature>
<evidence type="ECO:0000256" key="1">
    <source>
        <dbReference type="ARBA" id="ARBA00001946"/>
    </source>
</evidence>
<sequence length="121" mass="12951">SKLKVKVEVTEDGFRVEEEVAVLADDALSAFTFEHIAVSTVDVPPARVIRAIGELARLIGIEGLVACQVVDICSKGLSNVGLEHLEFVHLHKMAALLEAAVGPIPGGGSHEEVEKLRNFAR</sequence>
<name>A0A8J4V406_9ROSI</name>
<comment type="cofactor">
    <cofactor evidence="1">
        <name>Mg(2+)</name>
        <dbReference type="ChEBI" id="CHEBI:18420"/>
    </cofactor>
</comment>
<comment type="caution">
    <text evidence="4">The sequence shown here is derived from an EMBL/GenBank/DDBJ whole genome shotgun (WGS) entry which is preliminary data.</text>
</comment>
<dbReference type="Gene3D" id="1.10.600.10">
    <property type="entry name" value="Farnesyl Diphosphate Synthase"/>
    <property type="match status" value="1"/>
</dbReference>
<dbReference type="EMBL" id="JRKL02007599">
    <property type="protein sequence ID" value="KAF3947593.1"/>
    <property type="molecule type" value="Genomic_DNA"/>
</dbReference>
<dbReference type="SUPFAM" id="SSF48576">
    <property type="entry name" value="Terpenoid synthases"/>
    <property type="match status" value="1"/>
</dbReference>
<evidence type="ECO:0000256" key="2">
    <source>
        <dbReference type="ARBA" id="ARBA00022723"/>
    </source>
</evidence>
<dbReference type="GO" id="GO:0046872">
    <property type="term" value="F:metal ion binding"/>
    <property type="evidence" value="ECO:0007669"/>
    <property type="project" value="UniProtKB-KW"/>
</dbReference>
<dbReference type="Proteomes" id="UP000737018">
    <property type="component" value="Unassembled WGS sequence"/>
</dbReference>
<reference evidence="4" key="1">
    <citation type="submission" date="2020-03" db="EMBL/GenBank/DDBJ databases">
        <title>Castanea mollissima Vanexum genome sequencing.</title>
        <authorList>
            <person name="Staton M."/>
        </authorList>
    </citation>
    <scope>NUCLEOTIDE SEQUENCE</scope>
    <source>
        <tissue evidence="4">Leaf</tissue>
    </source>
</reference>
<dbReference type="GO" id="GO:0004311">
    <property type="term" value="F:geranylgeranyl diphosphate synthase activity"/>
    <property type="evidence" value="ECO:0007669"/>
    <property type="project" value="TreeGrafter"/>
</dbReference>
<dbReference type="OrthoDB" id="6921389at2759"/>
<keyword evidence="5" id="KW-1185">Reference proteome</keyword>